<dbReference type="InterPro" id="IPR002110">
    <property type="entry name" value="Ankyrin_rpt"/>
</dbReference>
<evidence type="ECO:0000313" key="3">
    <source>
        <dbReference type="Proteomes" id="UP000694427"/>
    </source>
</evidence>
<dbReference type="SUPFAM" id="SSF48403">
    <property type="entry name" value="Ankyrin repeat"/>
    <property type="match status" value="1"/>
</dbReference>
<feature type="repeat" description="ANK" evidence="1">
    <location>
        <begin position="32"/>
        <end position="64"/>
    </location>
</feature>
<dbReference type="Gene3D" id="1.25.40.20">
    <property type="entry name" value="Ankyrin repeat-containing domain"/>
    <property type="match status" value="1"/>
</dbReference>
<dbReference type="AlphaFoldDB" id="A0A8C1GW09"/>
<name>A0A8C1GW09_CYPCA</name>
<dbReference type="Proteomes" id="UP000694427">
    <property type="component" value="Unplaced"/>
</dbReference>
<evidence type="ECO:0000256" key="1">
    <source>
        <dbReference type="PROSITE-ProRule" id="PRU00023"/>
    </source>
</evidence>
<dbReference type="Ensembl" id="ENSCCRT00010015013.1">
    <property type="protein sequence ID" value="ENSCCRP00010013754.1"/>
    <property type="gene ID" value="ENSCCRG00010005919.1"/>
</dbReference>
<organism evidence="2 3">
    <name type="scientific">Cyprinus carpio</name>
    <name type="common">Common carp</name>
    <dbReference type="NCBI Taxonomy" id="7962"/>
    <lineage>
        <taxon>Eukaryota</taxon>
        <taxon>Metazoa</taxon>
        <taxon>Chordata</taxon>
        <taxon>Craniata</taxon>
        <taxon>Vertebrata</taxon>
        <taxon>Euteleostomi</taxon>
        <taxon>Actinopterygii</taxon>
        <taxon>Neopterygii</taxon>
        <taxon>Teleostei</taxon>
        <taxon>Ostariophysi</taxon>
        <taxon>Cypriniformes</taxon>
        <taxon>Cyprinidae</taxon>
        <taxon>Cyprininae</taxon>
        <taxon>Cyprinus</taxon>
    </lineage>
</organism>
<proteinExistence type="predicted"/>
<dbReference type="Pfam" id="PF00023">
    <property type="entry name" value="Ank"/>
    <property type="match status" value="1"/>
</dbReference>
<keyword evidence="3" id="KW-1185">Reference proteome</keyword>
<evidence type="ECO:0000313" key="2">
    <source>
        <dbReference type="Ensembl" id="ENSCCRP00010013754.1"/>
    </source>
</evidence>
<dbReference type="InterPro" id="IPR036770">
    <property type="entry name" value="Ankyrin_rpt-contain_sf"/>
</dbReference>
<dbReference type="PROSITE" id="PS50088">
    <property type="entry name" value="ANK_REPEAT"/>
    <property type="match status" value="1"/>
</dbReference>
<reference evidence="2" key="2">
    <citation type="submission" date="2025-09" db="UniProtKB">
        <authorList>
            <consortium name="Ensembl"/>
        </authorList>
    </citation>
    <scope>IDENTIFICATION</scope>
</reference>
<keyword evidence="1" id="KW-0040">ANK repeat</keyword>
<dbReference type="PROSITE" id="PS50297">
    <property type="entry name" value="ANK_REP_REGION"/>
    <property type="match status" value="1"/>
</dbReference>
<protein>
    <submittedName>
        <fullName evidence="2">GA binding protein transcription factor subunit beta 1</fullName>
    </submittedName>
</protein>
<reference evidence="2" key="1">
    <citation type="submission" date="2025-08" db="UniProtKB">
        <authorList>
            <consortium name="Ensembl"/>
        </authorList>
    </citation>
    <scope>IDENTIFICATION</scope>
</reference>
<sequence>IWHEGLLSKLLESGIGVRCCCVSPLHLSGQFVDRTPLHMATSEGHARIVELLLKVSDTAHTEDMLKMSALHWTWSTATETCWSWCSLHLCHSVCMNMMIVHQVAMQSQIPTNPESPDTLTIHTSAPQFIIGGGIMNLAGTAANPQELITADSLDGAIQQVITIVTDSIQLGNLQTGTGISQPIIVTMPDGQKEETVISEESSVKHV</sequence>
<accession>A0A8C1GW09</accession>